<comment type="caution">
    <text evidence="7">The sequence shown here is derived from an EMBL/GenBank/DDBJ whole genome shotgun (WGS) entry which is preliminary data.</text>
</comment>
<dbReference type="SUPFAM" id="SSF88659">
    <property type="entry name" value="Sigma3 and sigma4 domains of RNA polymerase sigma factors"/>
    <property type="match status" value="1"/>
</dbReference>
<feature type="domain" description="RNA polymerase sigma-70 region 2" evidence="5">
    <location>
        <begin position="30"/>
        <end position="92"/>
    </location>
</feature>
<name>A0ABV9CVA5_9ACTN</name>
<sequence>MGDATLTDAELVRDAQSGDVRALGLLLAGHEADMRAVALCILGHGPDAEDAVQEAVLIVLRRIGDLREPASVRPWLRAIVRNACLRQLRARRPIPVGDVETLPLPRHEPDPGELLEHHALRDWVWHALDELSPRLWLVTMLRHFTEVTAYEDIAQVCGIPVGTVRSRLSQARTKLSQALLATANLAHDDVAAQEDRRRREAEETLWAARTGSFAQALTELCSPEVEITTGKGVLTKGFDWLLGAMDRDLHAGVRQRVAGVVAGRDVVIWNNRLINPPDDPFHCPPTVLWVHHLRAGRVCKIRLFHPRRAEVMEPEIELSA</sequence>
<dbReference type="InterPro" id="IPR013249">
    <property type="entry name" value="RNA_pol_sigma70_r4_t2"/>
</dbReference>
<keyword evidence="8" id="KW-1185">Reference proteome</keyword>
<evidence type="ECO:0000313" key="8">
    <source>
        <dbReference type="Proteomes" id="UP001596004"/>
    </source>
</evidence>
<keyword evidence="3" id="KW-0731">Sigma factor</keyword>
<dbReference type="CDD" id="cd06171">
    <property type="entry name" value="Sigma70_r4"/>
    <property type="match status" value="1"/>
</dbReference>
<feature type="domain" description="RNA polymerase sigma factor 70 region 4 type 2" evidence="6">
    <location>
        <begin position="123"/>
        <end position="175"/>
    </location>
</feature>
<proteinExistence type="inferred from homology"/>
<keyword evidence="2" id="KW-0805">Transcription regulation</keyword>
<dbReference type="InterPro" id="IPR014284">
    <property type="entry name" value="RNA_pol_sigma-70_dom"/>
</dbReference>
<evidence type="ECO:0000259" key="6">
    <source>
        <dbReference type="Pfam" id="PF08281"/>
    </source>
</evidence>
<dbReference type="Pfam" id="PF04542">
    <property type="entry name" value="Sigma70_r2"/>
    <property type="match status" value="1"/>
</dbReference>
<organism evidence="7 8">
    <name type="scientific">Sphaerisporangium dianthi</name>
    <dbReference type="NCBI Taxonomy" id="1436120"/>
    <lineage>
        <taxon>Bacteria</taxon>
        <taxon>Bacillati</taxon>
        <taxon>Actinomycetota</taxon>
        <taxon>Actinomycetes</taxon>
        <taxon>Streptosporangiales</taxon>
        <taxon>Streptosporangiaceae</taxon>
        <taxon>Sphaerisporangium</taxon>
    </lineage>
</organism>
<dbReference type="EMBL" id="JBHSFP010000052">
    <property type="protein sequence ID" value="MFC4536652.1"/>
    <property type="molecule type" value="Genomic_DNA"/>
</dbReference>
<dbReference type="InterPro" id="IPR039425">
    <property type="entry name" value="RNA_pol_sigma-70-like"/>
</dbReference>
<dbReference type="Gene3D" id="1.10.1740.10">
    <property type="match status" value="1"/>
</dbReference>
<dbReference type="Pfam" id="PF08281">
    <property type="entry name" value="Sigma70_r4_2"/>
    <property type="match status" value="1"/>
</dbReference>
<reference evidence="8" key="1">
    <citation type="journal article" date="2019" name="Int. J. Syst. Evol. Microbiol.">
        <title>The Global Catalogue of Microorganisms (GCM) 10K type strain sequencing project: providing services to taxonomists for standard genome sequencing and annotation.</title>
        <authorList>
            <consortium name="The Broad Institute Genomics Platform"/>
            <consortium name="The Broad Institute Genome Sequencing Center for Infectious Disease"/>
            <person name="Wu L."/>
            <person name="Ma J."/>
        </authorList>
    </citation>
    <scope>NUCLEOTIDE SEQUENCE [LARGE SCALE GENOMIC DNA]</scope>
    <source>
        <strain evidence="8">CGMCC 4.7132</strain>
    </source>
</reference>
<evidence type="ECO:0000256" key="2">
    <source>
        <dbReference type="ARBA" id="ARBA00023015"/>
    </source>
</evidence>
<keyword evidence="4" id="KW-0804">Transcription</keyword>
<dbReference type="Gene3D" id="1.10.10.10">
    <property type="entry name" value="Winged helix-like DNA-binding domain superfamily/Winged helix DNA-binding domain"/>
    <property type="match status" value="1"/>
</dbReference>
<evidence type="ECO:0000313" key="7">
    <source>
        <dbReference type="EMBL" id="MFC4536652.1"/>
    </source>
</evidence>
<evidence type="ECO:0000256" key="3">
    <source>
        <dbReference type="ARBA" id="ARBA00023082"/>
    </source>
</evidence>
<dbReference type="InterPro" id="IPR007627">
    <property type="entry name" value="RNA_pol_sigma70_r2"/>
</dbReference>
<dbReference type="InterPro" id="IPR013325">
    <property type="entry name" value="RNA_pol_sigma_r2"/>
</dbReference>
<dbReference type="RefSeq" id="WP_380851508.1">
    <property type="nucleotide sequence ID" value="NZ_JBHSFP010000052.1"/>
</dbReference>
<protein>
    <submittedName>
        <fullName evidence="7">RNA polymerase sigma factor</fullName>
    </submittedName>
</protein>
<evidence type="ECO:0000256" key="1">
    <source>
        <dbReference type="ARBA" id="ARBA00010641"/>
    </source>
</evidence>
<dbReference type="PANTHER" id="PTHR43133">
    <property type="entry name" value="RNA POLYMERASE ECF-TYPE SIGMA FACTO"/>
    <property type="match status" value="1"/>
</dbReference>
<dbReference type="InterPro" id="IPR013324">
    <property type="entry name" value="RNA_pol_sigma_r3/r4-like"/>
</dbReference>
<dbReference type="NCBIfam" id="TIGR02937">
    <property type="entry name" value="sigma70-ECF"/>
    <property type="match status" value="1"/>
</dbReference>
<dbReference type="SUPFAM" id="SSF88946">
    <property type="entry name" value="Sigma2 domain of RNA polymerase sigma factors"/>
    <property type="match status" value="1"/>
</dbReference>
<evidence type="ECO:0000256" key="4">
    <source>
        <dbReference type="ARBA" id="ARBA00023163"/>
    </source>
</evidence>
<gene>
    <name evidence="7" type="ORF">ACFO60_38285</name>
</gene>
<dbReference type="PANTHER" id="PTHR43133:SF51">
    <property type="entry name" value="RNA POLYMERASE SIGMA FACTOR"/>
    <property type="match status" value="1"/>
</dbReference>
<dbReference type="Proteomes" id="UP001596004">
    <property type="component" value="Unassembled WGS sequence"/>
</dbReference>
<accession>A0ABV9CVA5</accession>
<comment type="similarity">
    <text evidence="1">Belongs to the sigma-70 factor family. ECF subfamily.</text>
</comment>
<dbReference type="InterPro" id="IPR036388">
    <property type="entry name" value="WH-like_DNA-bd_sf"/>
</dbReference>
<evidence type="ECO:0000259" key="5">
    <source>
        <dbReference type="Pfam" id="PF04542"/>
    </source>
</evidence>